<proteinExistence type="predicted"/>
<gene>
    <name evidence="1" type="ordered locus">GAU_2180</name>
</gene>
<protein>
    <submittedName>
        <fullName evidence="1">Uncharacterized protein</fullName>
    </submittedName>
</protein>
<keyword evidence="2" id="KW-1185">Reference proteome</keyword>
<reference evidence="2" key="1">
    <citation type="submission" date="2006-03" db="EMBL/GenBank/DDBJ databases">
        <title>Complete genome sequence of Gemmatimonas aurantiaca T-27 that represents a novel phylum Gemmatimonadetes.</title>
        <authorList>
            <person name="Takasaki K."/>
            <person name="Ichikawa N."/>
            <person name="Miura H."/>
            <person name="Matsushita S."/>
            <person name="Watanabe Y."/>
            <person name="Oguchi A."/>
            <person name="Ankai A."/>
            <person name="Yashiro I."/>
            <person name="Takahashi M."/>
            <person name="Terui Y."/>
            <person name="Fukui S."/>
            <person name="Yokoyama H."/>
            <person name="Tanikawa S."/>
            <person name="Hanada S."/>
            <person name="Kamagata Y."/>
            <person name="Fujita N."/>
        </authorList>
    </citation>
    <scope>NUCLEOTIDE SEQUENCE [LARGE SCALE GENOMIC DNA]</scope>
    <source>
        <strain evidence="2">T-27 / DSM 14586 / JCM 11422 / NBRC 100505</strain>
    </source>
</reference>
<accession>C1A9P5</accession>
<evidence type="ECO:0000313" key="2">
    <source>
        <dbReference type="Proteomes" id="UP000002209"/>
    </source>
</evidence>
<dbReference type="KEGG" id="gau:GAU_2180"/>
<evidence type="ECO:0000313" key="1">
    <source>
        <dbReference type="EMBL" id="BAH39222.1"/>
    </source>
</evidence>
<organism evidence="1 2">
    <name type="scientific">Gemmatimonas aurantiaca (strain DSM 14586 / JCM 11422 / NBRC 100505 / T-27)</name>
    <dbReference type="NCBI Taxonomy" id="379066"/>
    <lineage>
        <taxon>Bacteria</taxon>
        <taxon>Pseudomonadati</taxon>
        <taxon>Gemmatimonadota</taxon>
        <taxon>Gemmatimonadia</taxon>
        <taxon>Gemmatimonadales</taxon>
        <taxon>Gemmatimonadaceae</taxon>
        <taxon>Gemmatimonas</taxon>
    </lineage>
</organism>
<dbReference type="EMBL" id="AP009153">
    <property type="protein sequence ID" value="BAH39222.1"/>
    <property type="molecule type" value="Genomic_DNA"/>
</dbReference>
<dbReference type="HOGENOM" id="CLU_3099227_0_0_0"/>
<dbReference type="STRING" id="379066.GAU_2180"/>
<name>C1A9P5_GEMAT</name>
<sequence length="51" mass="5601">MKLRSVDVFTHARAIYGRALSDNLVSVDPPPMARRRLMSVVIPALGARVVP</sequence>
<dbReference type="AlphaFoldDB" id="C1A9P5"/>
<dbReference type="Proteomes" id="UP000002209">
    <property type="component" value="Chromosome"/>
</dbReference>